<dbReference type="EMBL" id="SJOL01005295">
    <property type="protein sequence ID" value="TGZ70557.1"/>
    <property type="molecule type" value="Genomic_DNA"/>
</dbReference>
<protein>
    <submittedName>
        <fullName evidence="1">Uncharacterized protein</fullName>
    </submittedName>
</protein>
<proteinExistence type="predicted"/>
<keyword evidence="2" id="KW-1185">Reference proteome</keyword>
<sequence length="71" mass="8121">MTNQYGLQDVGGDVLAEVQNEMYTKLMRRLVPESRKLKQCQHSDRSLLCHLRFNRATLVLMRTNLSGGDAL</sequence>
<dbReference type="Proteomes" id="UP000308267">
    <property type="component" value="Unassembled WGS sequence"/>
</dbReference>
<organism evidence="1 2">
    <name type="scientific">Opisthorchis felineus</name>
    <dbReference type="NCBI Taxonomy" id="147828"/>
    <lineage>
        <taxon>Eukaryota</taxon>
        <taxon>Metazoa</taxon>
        <taxon>Spiralia</taxon>
        <taxon>Lophotrochozoa</taxon>
        <taxon>Platyhelminthes</taxon>
        <taxon>Trematoda</taxon>
        <taxon>Digenea</taxon>
        <taxon>Opisthorchiida</taxon>
        <taxon>Opisthorchiata</taxon>
        <taxon>Opisthorchiidae</taxon>
        <taxon>Opisthorchis</taxon>
    </lineage>
</organism>
<reference evidence="1 2" key="1">
    <citation type="journal article" date="2019" name="BMC Genomics">
        <title>New insights from Opisthorchis felineus genome: update on genomics of the epidemiologically important liver flukes.</title>
        <authorList>
            <person name="Ershov N.I."/>
            <person name="Mordvinov V.A."/>
            <person name="Prokhortchouk E.B."/>
            <person name="Pakharukova M.Y."/>
            <person name="Gunbin K.V."/>
            <person name="Ustyantsev K."/>
            <person name="Genaev M.A."/>
            <person name="Blinov A.G."/>
            <person name="Mazur A."/>
            <person name="Boulygina E."/>
            <person name="Tsygankova S."/>
            <person name="Khrameeva E."/>
            <person name="Chekanov N."/>
            <person name="Fan G."/>
            <person name="Xiao A."/>
            <person name="Zhang H."/>
            <person name="Xu X."/>
            <person name="Yang H."/>
            <person name="Solovyev V."/>
            <person name="Lee S.M."/>
            <person name="Liu X."/>
            <person name="Afonnikov D.A."/>
            <person name="Skryabin K.G."/>
        </authorList>
    </citation>
    <scope>NUCLEOTIDE SEQUENCE [LARGE SCALE GENOMIC DNA]</scope>
    <source>
        <strain evidence="1">AK-0245</strain>
        <tissue evidence="1">Whole organism</tissue>
    </source>
</reference>
<evidence type="ECO:0000313" key="1">
    <source>
        <dbReference type="EMBL" id="TGZ70557.1"/>
    </source>
</evidence>
<gene>
    <name evidence="1" type="ORF">CRM22_003129</name>
</gene>
<feature type="non-terminal residue" evidence="1">
    <location>
        <position position="71"/>
    </location>
</feature>
<evidence type="ECO:0000313" key="2">
    <source>
        <dbReference type="Proteomes" id="UP000308267"/>
    </source>
</evidence>
<name>A0A4S2M8Z1_OPIFE</name>
<comment type="caution">
    <text evidence="1">The sequence shown here is derived from an EMBL/GenBank/DDBJ whole genome shotgun (WGS) entry which is preliminary data.</text>
</comment>
<accession>A0A4S2M8Z1</accession>
<dbReference type="AlphaFoldDB" id="A0A4S2M8Z1"/>